<evidence type="ECO:0000313" key="8">
    <source>
        <dbReference type="Proteomes" id="UP000602284"/>
    </source>
</evidence>
<evidence type="ECO:0000256" key="4">
    <source>
        <dbReference type="PROSITE-ProRule" id="PRU01240"/>
    </source>
</evidence>
<dbReference type="PROSITE" id="PS51695">
    <property type="entry name" value="SEDOLISIN"/>
    <property type="match status" value="1"/>
</dbReference>
<dbReference type="InterPro" id="IPR036852">
    <property type="entry name" value="Peptidase_S8/S53_dom_sf"/>
</dbReference>
<keyword evidence="5" id="KW-0732">Signal</keyword>
<dbReference type="SUPFAM" id="SSF52743">
    <property type="entry name" value="Subtilisin-like"/>
    <property type="match status" value="1"/>
</dbReference>
<keyword evidence="1" id="KW-0645">Protease</keyword>
<accession>A0ABS1J6C0</accession>
<dbReference type="RefSeq" id="WP_201631353.1">
    <property type="nucleotide sequence ID" value="NZ_JAEQNB010000001.1"/>
</dbReference>
<feature type="signal peptide" evidence="5">
    <location>
        <begin position="1"/>
        <end position="24"/>
    </location>
</feature>
<dbReference type="CDD" id="cd04056">
    <property type="entry name" value="Peptidases_S53"/>
    <property type="match status" value="1"/>
</dbReference>
<keyword evidence="2" id="KW-0378">Hydrolase</keyword>
<dbReference type="PROSITE" id="PS51892">
    <property type="entry name" value="SUBTILASE"/>
    <property type="match status" value="1"/>
</dbReference>
<keyword evidence="8" id="KW-1185">Reference proteome</keyword>
<dbReference type="Pfam" id="PF00082">
    <property type="entry name" value="Peptidase_S8"/>
    <property type="match status" value="1"/>
</dbReference>
<evidence type="ECO:0000256" key="1">
    <source>
        <dbReference type="ARBA" id="ARBA00022670"/>
    </source>
</evidence>
<evidence type="ECO:0000256" key="2">
    <source>
        <dbReference type="ARBA" id="ARBA00022801"/>
    </source>
</evidence>
<dbReference type="Gene3D" id="3.40.50.200">
    <property type="entry name" value="Peptidase S8/S53 domain"/>
    <property type="match status" value="1"/>
</dbReference>
<dbReference type="PANTHER" id="PTHR14218:SF15">
    <property type="entry name" value="TRIPEPTIDYL-PEPTIDASE 1"/>
    <property type="match status" value="1"/>
</dbReference>
<evidence type="ECO:0000313" key="7">
    <source>
        <dbReference type="EMBL" id="MBL0385827.1"/>
    </source>
</evidence>
<protein>
    <submittedName>
        <fullName evidence="7">S53 family peptidase</fullName>
    </submittedName>
</protein>
<dbReference type="InterPro" id="IPR000209">
    <property type="entry name" value="Peptidase_S8/S53_dom"/>
</dbReference>
<gene>
    <name evidence="7" type="ORF">JJB07_04115</name>
</gene>
<evidence type="ECO:0000256" key="3">
    <source>
        <dbReference type="ARBA" id="ARBA00022825"/>
    </source>
</evidence>
<dbReference type="InterPro" id="IPR023828">
    <property type="entry name" value="Peptidase_S8_Ser-AS"/>
</dbReference>
<dbReference type="InterPro" id="IPR050819">
    <property type="entry name" value="Tripeptidyl-peptidase_I"/>
</dbReference>
<sequence>MKKLLANVAMSATALSMLPLMAGAAPVVDASKTLAPMVLAHTNIKIKDNASSTYTSGVTPQQMRHAYGIDQLANDGSGQTIAIVDAYGSPTIQNDLNVFSQQFGIASSTVNVVDMGVAKTDGGWALETALDVEWAHALAPKANIMLVEAKSASLTDLIAAEDYATQHGAVVVSNSWGSSEFSTQASYDSHFQANGVVYVASAGDTGGQREWPAASPYIMSVGGTKLSYDTAGNYLGESAWTSSGGGLSQYVARPSYQSNVTGVVGTQRGIPDIGMDADPNSGAAVYSSTRDQGQSGWFQVGGTSLSAPMVSALIALADQSRTNKLSNTQAITDLYTIGAANYNDVTTGSNGNPALVGYDLVTGNGTPKANLFIPALISAP</sequence>
<dbReference type="PANTHER" id="PTHR14218">
    <property type="entry name" value="PROTEASE S8 TRIPEPTIDYL PEPTIDASE I CLN2"/>
    <property type="match status" value="1"/>
</dbReference>
<dbReference type="PROSITE" id="PS00138">
    <property type="entry name" value="SUBTILASE_SER"/>
    <property type="match status" value="1"/>
</dbReference>
<feature type="chain" id="PRO_5045362676" evidence="5">
    <location>
        <begin position="25"/>
        <end position="380"/>
    </location>
</feature>
<evidence type="ECO:0000256" key="5">
    <source>
        <dbReference type="SAM" id="SignalP"/>
    </source>
</evidence>
<dbReference type="EMBL" id="JAEQNB010000001">
    <property type="protein sequence ID" value="MBL0385827.1"/>
    <property type="molecule type" value="Genomic_DNA"/>
</dbReference>
<evidence type="ECO:0000259" key="6">
    <source>
        <dbReference type="PROSITE" id="PS51695"/>
    </source>
</evidence>
<organism evidence="7 8">
    <name type="scientific">Tumebacillus amylolyticus</name>
    <dbReference type="NCBI Taxonomy" id="2801339"/>
    <lineage>
        <taxon>Bacteria</taxon>
        <taxon>Bacillati</taxon>
        <taxon>Bacillota</taxon>
        <taxon>Bacilli</taxon>
        <taxon>Bacillales</taxon>
        <taxon>Alicyclobacillaceae</taxon>
        <taxon>Tumebacillus</taxon>
    </lineage>
</organism>
<keyword evidence="3" id="KW-0720">Serine protease</keyword>
<comment type="caution">
    <text evidence="4">Lacks conserved residue(s) required for the propagation of feature annotation.</text>
</comment>
<proteinExistence type="inferred from homology"/>
<comment type="similarity">
    <text evidence="4">Belongs to the peptidase S8 family.</text>
</comment>
<reference evidence="7 8" key="1">
    <citation type="submission" date="2021-01" db="EMBL/GenBank/DDBJ databases">
        <title>Tumebacillus sp. strain ITR2 16S ribosomal RNA gene Genome sequencing and assembly.</title>
        <authorList>
            <person name="Kang M."/>
        </authorList>
    </citation>
    <scope>NUCLEOTIDE SEQUENCE [LARGE SCALE GENOMIC DNA]</scope>
    <source>
        <strain evidence="7 8">ITR2</strain>
    </source>
</reference>
<dbReference type="Proteomes" id="UP000602284">
    <property type="component" value="Unassembled WGS sequence"/>
</dbReference>
<feature type="domain" description="Peptidase S53" evidence="6">
    <location>
        <begin position="57"/>
        <end position="379"/>
    </location>
</feature>
<name>A0ABS1J6C0_9BACL</name>
<dbReference type="InterPro" id="IPR030400">
    <property type="entry name" value="Sedolisin_dom"/>
</dbReference>
<comment type="caution">
    <text evidence="7">The sequence shown here is derived from an EMBL/GenBank/DDBJ whole genome shotgun (WGS) entry which is preliminary data.</text>
</comment>